<evidence type="ECO:0000256" key="2">
    <source>
        <dbReference type="SAM" id="MobiDB-lite"/>
    </source>
</evidence>
<comment type="caution">
    <text evidence="4">The sequence shown here is derived from an EMBL/GenBank/DDBJ whole genome shotgun (WGS) entry which is preliminary data.</text>
</comment>
<feature type="region of interest" description="Disordered" evidence="2">
    <location>
        <begin position="723"/>
        <end position="748"/>
    </location>
</feature>
<evidence type="ECO:0000313" key="4">
    <source>
        <dbReference type="EMBL" id="CAK7218197.1"/>
    </source>
</evidence>
<feature type="domain" description="UBC core" evidence="3">
    <location>
        <begin position="17"/>
        <end position="190"/>
    </location>
</feature>
<name>A0ABP0BF19_9PEZI</name>
<dbReference type="SUPFAM" id="SSF54495">
    <property type="entry name" value="UBC-like"/>
    <property type="match status" value="1"/>
</dbReference>
<dbReference type="Gene3D" id="3.10.110.10">
    <property type="entry name" value="Ubiquitin Conjugating Enzyme"/>
    <property type="match status" value="1"/>
</dbReference>
<organism evidence="4 5">
    <name type="scientific">Sporothrix eucalyptigena</name>
    <dbReference type="NCBI Taxonomy" id="1812306"/>
    <lineage>
        <taxon>Eukaryota</taxon>
        <taxon>Fungi</taxon>
        <taxon>Dikarya</taxon>
        <taxon>Ascomycota</taxon>
        <taxon>Pezizomycotina</taxon>
        <taxon>Sordariomycetes</taxon>
        <taxon>Sordariomycetidae</taxon>
        <taxon>Ophiostomatales</taxon>
        <taxon>Ophiostomataceae</taxon>
        <taxon>Sporothrix</taxon>
    </lineage>
</organism>
<sequence length="811" mass="89654">MARSNNNGAISAAAAPLFRRRLMRDIAELCKPPLYPNIKLRCPEPVEGDDDGIQNYCLLLTTEAYGNKPLHLNVWFPDNYPVQPPRISMDTPGVTHPNVFGTYICASILNTAEGYTSAYTLKSIAIQLLSFFSSDSVEQMGGGKVQLSDFLDRAANSVHGRPLPADAAGWQCKQCGYDTNDLASMRRAAGFEDVQPGNDGDVVMEDASPAVSSPPAQQLPVVGGLAATALAGGKIDTLSDDVLMLVLQELDANALGSFMAASDRVRQLVTFHDILRQRELQCFCLKTSYLKSDLGVGVSTVLRGTHKNGLESEFDLISREAFATLNVRRSSQSIEFDQWLPLPLSRRHWLRVRYDVFKCLEAIGNDVLPRTNGAYYKGDRYRSGGGYGERNRRGLSFGQLQELQRPSKVLPAGANLARASEVLLSFMTQIVVRLNEDVDKMDAGRPGTDEWYQYDNGPVRSTLRYASEKAIESYFHLFHLLVCLAAEYPQVAGDANHRIRSFYVDNRRSKEDCPNLGILLVALLIADDNVIGVSGSGIEGASRENLLKAIITEAITRNVVWLLDRKGAGRAELVHLEADDTVSAYRLHHTFIGSLTSYRLLMFMELFRRTARPDGTQSLEAVRDGLYHRHGAPPAGAAAHLAAEIRRIHKIRTWPDFLMAMGVTVPTRAVFCNVLRKAVRDSMRRGYSQWGLTAAEAKNLREYHENLFKRGVTRVPIVRTRGSRASNSRYGGTRARGRGGGGESGETKGTIDEALRVMADEKFGMLSRQGPSDGPWRTQPSVQDSETAVYAQWRLQSGQVTFFPGTKKRAV</sequence>
<dbReference type="InterPro" id="IPR000608">
    <property type="entry name" value="UBC"/>
</dbReference>
<accession>A0ABP0BF19</accession>
<dbReference type="Pfam" id="PF00179">
    <property type="entry name" value="UQ_con"/>
    <property type="match status" value="1"/>
</dbReference>
<protein>
    <recommendedName>
        <fullName evidence="3">UBC core domain-containing protein</fullName>
    </recommendedName>
</protein>
<evidence type="ECO:0000259" key="3">
    <source>
        <dbReference type="PROSITE" id="PS50127"/>
    </source>
</evidence>
<dbReference type="PANTHER" id="PTHR24067">
    <property type="entry name" value="UBIQUITIN-CONJUGATING ENZYME E2"/>
    <property type="match status" value="1"/>
</dbReference>
<dbReference type="InterPro" id="IPR050113">
    <property type="entry name" value="Ub_conjugating_enzyme"/>
</dbReference>
<gene>
    <name evidence="4" type="ORF">SEUCBS140593_003464</name>
</gene>
<dbReference type="SMART" id="SM00212">
    <property type="entry name" value="UBCc"/>
    <property type="match status" value="1"/>
</dbReference>
<reference evidence="4 5" key="1">
    <citation type="submission" date="2024-01" db="EMBL/GenBank/DDBJ databases">
        <authorList>
            <person name="Allen C."/>
            <person name="Tagirdzhanova G."/>
        </authorList>
    </citation>
    <scope>NUCLEOTIDE SEQUENCE [LARGE SCALE GENOMIC DNA]</scope>
</reference>
<dbReference type="InterPro" id="IPR016135">
    <property type="entry name" value="UBQ-conjugating_enzyme/RWD"/>
</dbReference>
<keyword evidence="5" id="KW-1185">Reference proteome</keyword>
<evidence type="ECO:0000313" key="5">
    <source>
        <dbReference type="Proteomes" id="UP001642482"/>
    </source>
</evidence>
<dbReference type="EMBL" id="CAWUHD010000027">
    <property type="protein sequence ID" value="CAK7218197.1"/>
    <property type="molecule type" value="Genomic_DNA"/>
</dbReference>
<dbReference type="PROSITE" id="PS50127">
    <property type="entry name" value="UBC_2"/>
    <property type="match status" value="1"/>
</dbReference>
<proteinExistence type="predicted"/>
<evidence type="ECO:0000256" key="1">
    <source>
        <dbReference type="ARBA" id="ARBA00022786"/>
    </source>
</evidence>
<keyword evidence="1" id="KW-0833">Ubl conjugation pathway</keyword>
<dbReference type="Proteomes" id="UP001642482">
    <property type="component" value="Unassembled WGS sequence"/>
</dbReference>